<dbReference type="PANTHER" id="PTHR33507">
    <property type="entry name" value="INNER MEMBRANE PROTEIN YBBJ"/>
    <property type="match status" value="1"/>
</dbReference>
<dbReference type="InterPro" id="IPR029045">
    <property type="entry name" value="ClpP/crotonase-like_dom_sf"/>
</dbReference>
<dbReference type="EMBL" id="BDCR01000004">
    <property type="protein sequence ID" value="GAT63622.1"/>
    <property type="molecule type" value="Genomic_DNA"/>
</dbReference>
<protein>
    <submittedName>
        <fullName evidence="9">Membrane-bound serine protease, ClpP class</fullName>
    </submittedName>
</protein>
<dbReference type="GO" id="GO:0005886">
    <property type="term" value="C:plasma membrane"/>
    <property type="evidence" value="ECO:0007669"/>
    <property type="project" value="TreeGrafter"/>
</dbReference>
<keyword evidence="4 5" id="KW-0472">Membrane</keyword>
<dbReference type="Proteomes" id="UP000076586">
    <property type="component" value="Unassembled WGS sequence"/>
</dbReference>
<proteinExistence type="predicted"/>
<feature type="domain" description="NfeD-like C-terminal" evidence="6">
    <location>
        <begin position="399"/>
        <end position="450"/>
    </location>
</feature>
<dbReference type="AlphaFoldDB" id="A0A161LWN4"/>
<dbReference type="Gene3D" id="3.90.226.10">
    <property type="entry name" value="2-enoyl-CoA Hydratase, Chain A, domain 1"/>
    <property type="match status" value="1"/>
</dbReference>
<dbReference type="Pfam" id="PF01957">
    <property type="entry name" value="NfeD"/>
    <property type="match status" value="1"/>
</dbReference>
<evidence type="ECO:0000313" key="10">
    <source>
        <dbReference type="Proteomes" id="UP000076586"/>
    </source>
</evidence>
<evidence type="ECO:0000259" key="7">
    <source>
        <dbReference type="Pfam" id="PF24961"/>
    </source>
</evidence>
<comment type="caution">
    <text evidence="9">The sequence shown here is derived from an EMBL/GenBank/DDBJ whole genome shotgun (WGS) entry which is preliminary data.</text>
</comment>
<evidence type="ECO:0000259" key="6">
    <source>
        <dbReference type="Pfam" id="PF01957"/>
    </source>
</evidence>
<dbReference type="InterPro" id="IPR056738">
    <property type="entry name" value="NfeD1b_N"/>
</dbReference>
<dbReference type="InterPro" id="IPR056739">
    <property type="entry name" value="NfeD_membrane"/>
</dbReference>
<keyword evidence="9" id="KW-0645">Protease</keyword>
<feature type="transmembrane region" description="Helical" evidence="5">
    <location>
        <begin position="261"/>
        <end position="280"/>
    </location>
</feature>
<dbReference type="InterPro" id="IPR052165">
    <property type="entry name" value="Membrane_assoc_protease"/>
</dbReference>
<dbReference type="PANTHER" id="PTHR33507:SF3">
    <property type="entry name" value="INNER MEMBRANE PROTEIN YBBJ"/>
    <property type="match status" value="1"/>
</dbReference>
<evidence type="ECO:0000256" key="1">
    <source>
        <dbReference type="ARBA" id="ARBA00004141"/>
    </source>
</evidence>
<dbReference type="InterPro" id="IPR002810">
    <property type="entry name" value="NfeD-like_C"/>
</dbReference>
<dbReference type="GO" id="GO:0006508">
    <property type="term" value="P:proteolysis"/>
    <property type="evidence" value="ECO:0007669"/>
    <property type="project" value="UniProtKB-KW"/>
</dbReference>
<feature type="transmembrane region" description="Helical" evidence="5">
    <location>
        <begin position="312"/>
        <end position="330"/>
    </location>
</feature>
<feature type="transmembrane region" description="Helical" evidence="5">
    <location>
        <begin position="231"/>
        <end position="254"/>
    </location>
</feature>
<evidence type="ECO:0000256" key="5">
    <source>
        <dbReference type="SAM" id="Phobius"/>
    </source>
</evidence>
<reference evidence="10" key="1">
    <citation type="submission" date="2016-04" db="EMBL/GenBank/DDBJ databases">
        <title>Draft genome sequence of Paludibacter jiangxiensis strain NM7.</title>
        <authorList>
            <person name="Qiu Y."/>
            <person name="Matsuura N."/>
            <person name="Ohashi A."/>
            <person name="Tourlousse M.D."/>
            <person name="Sekiguchi Y."/>
        </authorList>
    </citation>
    <scope>NUCLEOTIDE SEQUENCE [LARGE SCALE GENOMIC DNA]</scope>
    <source>
        <strain evidence="10">NM7</strain>
    </source>
</reference>
<keyword evidence="2 5" id="KW-0812">Transmembrane</keyword>
<organism evidence="9 10">
    <name type="scientific">Paludibacter jiangxiensis</name>
    <dbReference type="NCBI Taxonomy" id="681398"/>
    <lineage>
        <taxon>Bacteria</taxon>
        <taxon>Pseudomonadati</taxon>
        <taxon>Bacteroidota</taxon>
        <taxon>Bacteroidia</taxon>
        <taxon>Bacteroidales</taxon>
        <taxon>Paludibacteraceae</taxon>
        <taxon>Paludibacter</taxon>
    </lineage>
</organism>
<name>A0A161LWN4_9BACT</name>
<reference evidence="10" key="2">
    <citation type="journal article" date="2017" name="Genome Announc.">
        <title>Draft genome sequence of Paludibacter jiangxiensis NM7(T), a propionate-producing fermentative bacterium.</title>
        <authorList>
            <person name="Qiu Y.-L."/>
            <person name="Tourlousse D.M."/>
            <person name="Matsuura N."/>
            <person name="Ohashi A."/>
            <person name="Sekiguchi Y."/>
        </authorList>
    </citation>
    <scope>NUCLEOTIDE SEQUENCE [LARGE SCALE GENOMIC DNA]</scope>
    <source>
        <strain evidence="10">NM7</strain>
    </source>
</reference>
<keyword evidence="9" id="KW-0378">Hydrolase</keyword>
<accession>A0A161LWN4</accession>
<dbReference type="CDD" id="cd07021">
    <property type="entry name" value="Clp_protease_NfeD_like"/>
    <property type="match status" value="1"/>
</dbReference>
<feature type="transmembrane region" description="Helical" evidence="5">
    <location>
        <begin position="286"/>
        <end position="305"/>
    </location>
</feature>
<dbReference type="Pfam" id="PF25145">
    <property type="entry name" value="NfeD1b_N"/>
    <property type="match status" value="1"/>
</dbReference>
<dbReference type="GO" id="GO:0008233">
    <property type="term" value="F:peptidase activity"/>
    <property type="evidence" value="ECO:0007669"/>
    <property type="project" value="UniProtKB-KW"/>
</dbReference>
<evidence type="ECO:0000256" key="4">
    <source>
        <dbReference type="ARBA" id="ARBA00023136"/>
    </source>
</evidence>
<evidence type="ECO:0000256" key="3">
    <source>
        <dbReference type="ARBA" id="ARBA00022989"/>
    </source>
</evidence>
<evidence type="ECO:0000256" key="2">
    <source>
        <dbReference type="ARBA" id="ARBA00022692"/>
    </source>
</evidence>
<keyword evidence="3 5" id="KW-1133">Transmembrane helix</keyword>
<evidence type="ECO:0000313" key="9">
    <source>
        <dbReference type="EMBL" id="GAT63622.1"/>
    </source>
</evidence>
<comment type="subcellular location">
    <subcellularLocation>
        <location evidence="1">Membrane</location>
        <topology evidence="1">Multi-pass membrane protein</topology>
    </subcellularLocation>
</comment>
<feature type="transmembrane region" description="Helical" evidence="5">
    <location>
        <begin position="345"/>
        <end position="368"/>
    </location>
</feature>
<feature type="domain" description="NfeD1b N-terminal" evidence="8">
    <location>
        <begin position="21"/>
        <end position="217"/>
    </location>
</feature>
<dbReference type="Pfam" id="PF24961">
    <property type="entry name" value="NfeD_membrane"/>
    <property type="match status" value="1"/>
</dbReference>
<dbReference type="InterPro" id="IPR012340">
    <property type="entry name" value="NA-bd_OB-fold"/>
</dbReference>
<keyword evidence="10" id="KW-1185">Reference proteome</keyword>
<feature type="domain" description="NfeD integral membrane" evidence="7">
    <location>
        <begin position="240"/>
        <end position="364"/>
    </location>
</feature>
<evidence type="ECO:0000259" key="8">
    <source>
        <dbReference type="Pfam" id="PF25145"/>
    </source>
</evidence>
<dbReference type="Gene3D" id="2.40.50.140">
    <property type="entry name" value="Nucleic acid-binding proteins"/>
    <property type="match status" value="1"/>
</dbReference>
<dbReference type="SUPFAM" id="SSF52096">
    <property type="entry name" value="ClpP/crotonase"/>
    <property type="match status" value="1"/>
</dbReference>
<sequence>MILLTFCYTLFLAKGETKPLIYQIDIRKDIGATTWLYLKKGFAEANKTGAKLIVIRLNTYGGEVVYADSMRTRILNSRIPVIAFIDNNAASAGALIAIACGKIYMRTGASFGAATVVDQTGGQLPDKYQSYMRATIRSTAEAHGKDTIVNGKDTLIQWKRDPHIAEAMVDNRIIIPNVVDSGRTLTFTTNEAIKNRYCEGKAESVDDIISKQMGIKDYDLKIYKPSGFDDFLGFLNSSLVRGILIMIIIAGIYFELQTPGFGVPIIAAIIAAALYFAPLYLGGSAAGWEILMFLIGLVLLALEIFVIPGFGIAGISGIILIICGLTLSMIDNINLDFSRVPGGEIAIALFTVLISIAVAFGFSIYLSNKIGQKGIFRRVALEAEQDISQGFVGVPTEPQQIVGKIGIAATVLRPSGKVMVESTFYDAVSEHGFIEQGTAIKVTRYEAGQVYVIKSEE</sequence>
<dbReference type="STRING" id="681398.PJIAN_4161"/>
<gene>
    <name evidence="9" type="ORF">PJIAN_4161</name>
</gene>